<evidence type="ECO:0000313" key="2">
    <source>
        <dbReference type="Proteomes" id="UP001070176"/>
    </source>
</evidence>
<gene>
    <name evidence="1" type="ORF">OEA66_11960</name>
</gene>
<proteinExistence type="predicted"/>
<dbReference type="EMBL" id="JAOVZV010000014">
    <property type="protein sequence ID" value="MCX8533065.1"/>
    <property type="molecule type" value="Genomic_DNA"/>
</dbReference>
<evidence type="ECO:0008006" key="3">
    <source>
        <dbReference type="Google" id="ProtNLM"/>
    </source>
</evidence>
<protein>
    <recommendedName>
        <fullName evidence="3">TIGR04197 family type VII secretion effector</fullName>
    </recommendedName>
</protein>
<dbReference type="Proteomes" id="UP001070176">
    <property type="component" value="Unassembled WGS sequence"/>
</dbReference>
<accession>A0ABT3Y4I8</accession>
<organism evidence="1 2">
    <name type="scientific">Chryseobacterium luquanense</name>
    <dbReference type="NCBI Taxonomy" id="2983766"/>
    <lineage>
        <taxon>Bacteria</taxon>
        <taxon>Pseudomonadati</taxon>
        <taxon>Bacteroidota</taxon>
        <taxon>Flavobacteriia</taxon>
        <taxon>Flavobacteriales</taxon>
        <taxon>Weeksellaceae</taxon>
        <taxon>Chryseobacterium group</taxon>
        <taxon>Chryseobacterium</taxon>
    </lineage>
</organism>
<evidence type="ECO:0000313" key="1">
    <source>
        <dbReference type="EMBL" id="MCX8533065.1"/>
    </source>
</evidence>
<reference evidence="1" key="1">
    <citation type="submission" date="2022-10" db="EMBL/GenBank/DDBJ databases">
        <title>Chryseobacterium sp. nov., a novel bacterial species.</title>
        <authorList>
            <person name="Cao Y."/>
        </authorList>
    </citation>
    <scope>NUCLEOTIDE SEQUENCE</scope>
    <source>
        <strain evidence="1">KC 927</strain>
    </source>
</reference>
<sequence length="90" mass="9921">MSADTANAIVNVSNSIINNAKVQLQGIKQFHDLGYEPSANQSGSVKKIVGDVFDRKYQFAQSIGHNNVSDAIAKLGKEKFEELFHNSQLR</sequence>
<keyword evidence="2" id="KW-1185">Reference proteome</keyword>
<comment type="caution">
    <text evidence="1">The sequence shown here is derived from an EMBL/GenBank/DDBJ whole genome shotgun (WGS) entry which is preliminary data.</text>
</comment>
<name>A0ABT3Y4I8_9FLAO</name>